<dbReference type="Proteomes" id="UP000601435">
    <property type="component" value="Unassembled WGS sequence"/>
</dbReference>
<feature type="transmembrane region" description="Helical" evidence="1">
    <location>
        <begin position="53"/>
        <end position="75"/>
    </location>
</feature>
<feature type="transmembrane region" description="Helical" evidence="1">
    <location>
        <begin position="187"/>
        <end position="212"/>
    </location>
</feature>
<evidence type="ECO:0000313" key="3">
    <source>
        <dbReference type="Proteomes" id="UP000601435"/>
    </source>
</evidence>
<feature type="transmembrane region" description="Helical" evidence="1">
    <location>
        <begin position="232"/>
        <end position="252"/>
    </location>
</feature>
<feature type="transmembrane region" description="Helical" evidence="1">
    <location>
        <begin position="95"/>
        <end position="113"/>
    </location>
</feature>
<keyword evidence="1" id="KW-0812">Transmembrane</keyword>
<feature type="transmembrane region" description="Helical" evidence="1">
    <location>
        <begin position="375"/>
        <end position="398"/>
    </location>
</feature>
<proteinExistence type="predicted"/>
<comment type="caution">
    <text evidence="2">The sequence shown here is derived from an EMBL/GenBank/DDBJ whole genome shotgun (WGS) entry which is preliminary data.</text>
</comment>
<feature type="transmembrane region" description="Helical" evidence="1">
    <location>
        <begin position="410"/>
        <end position="430"/>
    </location>
</feature>
<keyword evidence="1" id="KW-1133">Transmembrane helix</keyword>
<sequence length="474" mass="52553">MLRTTAAHRALWRFGRPLRDGRYSRQLYEWSGVTERVAQFWSHSWHGSVVAKVLLLLVMYNGLPAVLVGSAAVAITLLLQHACLLPCSIERNGQSAMAVGVGLLASSLTFVLWRSGKQVFLDIICIHQTDQKLKMMGLLNVGAVLKKSDSLLVCLDDTYITRLWCVLEMGAFLKSNGQEGINIKPTIWGVSIVILFLSASGIMLGASVVGAILRQSAGVTTILGDGQRLGFLLWAILGSIAVPGSVITLLLVSRSLRAHFRAVDRIVKQLETFSIKDDTVSHCCTVNHLDRHTGEKIPCDRVILEKCLVLWFGSVQAFNEFIQNELSEIFKKLTTSTVPYTWIVAAGSPLLWFYAGTATYHLRTENYKSAARMAFYIPSWWLAIGPTYLQLFVCLVRRVRRLRPSACQEVLVNLGCSICGGFIYLAFAFFEGFWYTTFGTDVPSMAAFSLVVMTICALIRSACCMPCMPIRRAT</sequence>
<keyword evidence="3" id="KW-1185">Reference proteome</keyword>
<dbReference type="EMBL" id="CAJNJA010033641">
    <property type="protein sequence ID" value="CAE7682036.1"/>
    <property type="molecule type" value="Genomic_DNA"/>
</dbReference>
<organism evidence="2 3">
    <name type="scientific">Symbiodinium necroappetens</name>
    <dbReference type="NCBI Taxonomy" id="1628268"/>
    <lineage>
        <taxon>Eukaryota</taxon>
        <taxon>Sar</taxon>
        <taxon>Alveolata</taxon>
        <taxon>Dinophyceae</taxon>
        <taxon>Suessiales</taxon>
        <taxon>Symbiodiniaceae</taxon>
        <taxon>Symbiodinium</taxon>
    </lineage>
</organism>
<keyword evidence="1" id="KW-0472">Membrane</keyword>
<evidence type="ECO:0000256" key="1">
    <source>
        <dbReference type="SAM" id="Phobius"/>
    </source>
</evidence>
<feature type="transmembrane region" description="Helical" evidence="1">
    <location>
        <begin position="442"/>
        <end position="463"/>
    </location>
</feature>
<protein>
    <submittedName>
        <fullName evidence="2">Uncharacterized protein</fullName>
    </submittedName>
</protein>
<dbReference type="AlphaFoldDB" id="A0A812WJK3"/>
<name>A0A812WJK3_9DINO</name>
<gene>
    <name evidence="2" type="ORF">SNEC2469_LOCUS19617</name>
</gene>
<accession>A0A812WJK3</accession>
<dbReference type="OrthoDB" id="408809at2759"/>
<reference evidence="2" key="1">
    <citation type="submission" date="2021-02" db="EMBL/GenBank/DDBJ databases">
        <authorList>
            <person name="Dougan E. K."/>
            <person name="Rhodes N."/>
            <person name="Thang M."/>
            <person name="Chan C."/>
        </authorList>
    </citation>
    <scope>NUCLEOTIDE SEQUENCE</scope>
</reference>
<feature type="transmembrane region" description="Helical" evidence="1">
    <location>
        <begin position="337"/>
        <end position="355"/>
    </location>
</feature>
<evidence type="ECO:0000313" key="2">
    <source>
        <dbReference type="EMBL" id="CAE7682036.1"/>
    </source>
</evidence>